<dbReference type="InterPro" id="IPR018330">
    <property type="entry name" value="RecT_fam"/>
</dbReference>
<dbReference type="EMBL" id="CP059275">
    <property type="protein sequence ID" value="QLQ61801.1"/>
    <property type="molecule type" value="Genomic_DNA"/>
</dbReference>
<feature type="region of interest" description="Disordered" evidence="1">
    <location>
        <begin position="224"/>
        <end position="313"/>
    </location>
</feature>
<dbReference type="AlphaFoldDB" id="A0A7L6BHW6"/>
<dbReference type="NCBIfam" id="TIGR00616">
    <property type="entry name" value="rect"/>
    <property type="match status" value="1"/>
</dbReference>
<evidence type="ECO:0000313" key="2">
    <source>
        <dbReference type="EMBL" id="QLQ61801.1"/>
    </source>
</evidence>
<evidence type="ECO:0000256" key="1">
    <source>
        <dbReference type="SAM" id="MobiDB-lite"/>
    </source>
</evidence>
<dbReference type="RefSeq" id="WP_181462527.1">
    <property type="nucleotide sequence ID" value="NZ_CP059275.1"/>
</dbReference>
<accession>A0A7L6BHW6</accession>
<organism evidence="2 3">
    <name type="scientific">Limosilactobacillus reuteri</name>
    <name type="common">Lactobacillus reuteri</name>
    <dbReference type="NCBI Taxonomy" id="1598"/>
    <lineage>
        <taxon>Bacteria</taxon>
        <taxon>Bacillati</taxon>
        <taxon>Bacillota</taxon>
        <taxon>Bacilli</taxon>
        <taxon>Lactobacillales</taxon>
        <taxon>Lactobacillaceae</taxon>
        <taxon>Limosilactobacillus</taxon>
    </lineage>
</organism>
<dbReference type="InterPro" id="IPR004590">
    <property type="entry name" value="ssDNA_annealing_RecT"/>
</dbReference>
<feature type="compositionally biased region" description="Acidic residues" evidence="1">
    <location>
        <begin position="281"/>
        <end position="293"/>
    </location>
</feature>
<dbReference type="Pfam" id="PF03837">
    <property type="entry name" value="RecT"/>
    <property type="match status" value="1"/>
</dbReference>
<gene>
    <name evidence="2" type="ORF">HHK02_00240</name>
</gene>
<sequence length="313" mass="35247">MNNQVTKVTVNPKSITDDVLDRVNEMKEKDGFLLPKGYSAENALKSAYLVLQGVKDRNKRPALEVCTRPSIANTLLNMVIQGLSPAKTQCYFIVYGNELQMQRSYFGTVAVLKRLDSVKNITAQVVHEGDKFEIGSDENFQTVVKEFQPSIENQDKEIAYAFARIFKNDGTYVDTIMTKKEIDQSWSQTRQKNNKVQQNFSQEMAKRTVLNRAAKMFINTSDDSDLLTGAINDTTSNEYDDERRDVTPENNEHQQTTKELLDGFNKSQEAKAKGVKQDGNSNEEQEANGEEVADGQTELFNEGTIKPADEADS</sequence>
<dbReference type="Proteomes" id="UP000510868">
    <property type="component" value="Chromosome"/>
</dbReference>
<name>A0A7L6BHW6_LIMRT</name>
<reference evidence="2 3" key="1">
    <citation type="submission" date="2020-07" db="EMBL/GenBank/DDBJ databases">
        <title>Genome sequence of Lactobacillus reuteri CNEI-KCA3 isolated from the faeces of a reared-broiler chicken, South-East Nigeria, reveals presence of CRISPR arrays.</title>
        <authorList>
            <person name="Anukam K.C."/>
            <person name="Ibezim C.N."/>
            <person name="BeecK W.V."/>
            <person name="Allonsius C."/>
            <person name="Broek M.D."/>
            <person name="Tuyaerts I."/>
            <person name="Attama A."/>
            <person name="Esimone C.O."/>
            <person name="Lebeer S."/>
        </authorList>
    </citation>
    <scope>NUCLEOTIDE SEQUENCE [LARGE SCALE GENOMIC DNA]</scope>
    <source>
        <strain evidence="2 3">CNEI-KCA3</strain>
    </source>
</reference>
<proteinExistence type="predicted"/>
<dbReference type="GO" id="GO:0006259">
    <property type="term" value="P:DNA metabolic process"/>
    <property type="evidence" value="ECO:0007669"/>
    <property type="project" value="InterPro"/>
</dbReference>
<protein>
    <submittedName>
        <fullName evidence="2">Recombinase RecT</fullName>
    </submittedName>
</protein>
<feature type="compositionally biased region" description="Basic and acidic residues" evidence="1">
    <location>
        <begin position="241"/>
        <end position="261"/>
    </location>
</feature>
<evidence type="ECO:0000313" key="3">
    <source>
        <dbReference type="Proteomes" id="UP000510868"/>
    </source>
</evidence>
<dbReference type="GO" id="GO:0003677">
    <property type="term" value="F:DNA binding"/>
    <property type="evidence" value="ECO:0007669"/>
    <property type="project" value="InterPro"/>
</dbReference>